<dbReference type="Pfam" id="PF14824">
    <property type="entry name" value="Sirohm_synth_M"/>
    <property type="match status" value="1"/>
</dbReference>
<comment type="pathway">
    <text evidence="1">Porphyrin-containing compound metabolism; siroheme biosynthesis; sirohydrochlorin from precorrin-2: step 1/1.</text>
</comment>
<dbReference type="InterPro" id="IPR028161">
    <property type="entry name" value="Met8-like"/>
</dbReference>
<keyword evidence="3" id="KW-0560">Oxidoreductase</keyword>
<dbReference type="InterPro" id="IPR042518">
    <property type="entry name" value="SirC_C"/>
</dbReference>
<dbReference type="GO" id="GO:0004325">
    <property type="term" value="F:ferrochelatase activity"/>
    <property type="evidence" value="ECO:0007669"/>
    <property type="project" value="InterPro"/>
</dbReference>
<dbReference type="InterPro" id="IPR028281">
    <property type="entry name" value="Sirohaem_synthase_central"/>
</dbReference>
<organism evidence="8">
    <name type="scientific">Niallia circulans</name>
    <name type="common">Bacillus circulans</name>
    <dbReference type="NCBI Taxonomy" id="1397"/>
    <lineage>
        <taxon>Bacteria</taxon>
        <taxon>Bacillati</taxon>
        <taxon>Bacillota</taxon>
        <taxon>Bacilli</taxon>
        <taxon>Bacillales</taxon>
        <taxon>Bacillaceae</taxon>
        <taxon>Niallia</taxon>
    </lineage>
</organism>
<evidence type="ECO:0000256" key="1">
    <source>
        <dbReference type="ARBA" id="ARBA00005010"/>
    </source>
</evidence>
<dbReference type="InterPro" id="IPR006367">
    <property type="entry name" value="Sirohaem_synthase_N"/>
</dbReference>
<dbReference type="PANTHER" id="PTHR35330">
    <property type="entry name" value="SIROHEME BIOSYNTHESIS PROTEIN MET8"/>
    <property type="match status" value="1"/>
</dbReference>
<keyword evidence="4" id="KW-0520">NAD</keyword>
<dbReference type="Pfam" id="PF22440">
    <property type="entry name" value="SirC_C"/>
    <property type="match status" value="1"/>
</dbReference>
<evidence type="ECO:0000256" key="6">
    <source>
        <dbReference type="ARBA" id="ARBA00047561"/>
    </source>
</evidence>
<comment type="caution">
    <text evidence="8">The sequence shown here is derived from an EMBL/GenBank/DDBJ whole genome shotgun (WGS) entry which is preliminary data.</text>
</comment>
<feature type="domain" description="Siroheme synthase central" evidence="7">
    <location>
        <begin position="121"/>
        <end position="143"/>
    </location>
</feature>
<keyword evidence="5" id="KW-0627">Porphyrin biosynthesis</keyword>
<name>A0A941JPR7_NIACI</name>
<dbReference type="InterPro" id="IPR036291">
    <property type="entry name" value="NAD(P)-bd_dom_sf"/>
</dbReference>
<dbReference type="Gene3D" id="1.10.8.610">
    <property type="entry name" value="SirC, precorrin-2 dehydrogenase, C-terminal helical domain-like"/>
    <property type="match status" value="1"/>
</dbReference>
<evidence type="ECO:0000256" key="2">
    <source>
        <dbReference type="ARBA" id="ARBA00012400"/>
    </source>
</evidence>
<dbReference type="GO" id="GO:0043115">
    <property type="term" value="F:precorrin-2 dehydrogenase activity"/>
    <property type="evidence" value="ECO:0007669"/>
    <property type="project" value="UniProtKB-EC"/>
</dbReference>
<evidence type="ECO:0000256" key="3">
    <source>
        <dbReference type="ARBA" id="ARBA00023002"/>
    </source>
</evidence>
<dbReference type="AlphaFoldDB" id="A0A941JPR7"/>
<evidence type="ECO:0000259" key="7">
    <source>
        <dbReference type="Pfam" id="PF14824"/>
    </source>
</evidence>
<dbReference type="Pfam" id="PF13241">
    <property type="entry name" value="NAD_binding_7"/>
    <property type="match status" value="1"/>
</dbReference>
<accession>A0A941JPR7</accession>
<dbReference type="PANTHER" id="PTHR35330:SF1">
    <property type="entry name" value="SIROHEME BIOSYNTHESIS PROTEIN MET8"/>
    <property type="match status" value="1"/>
</dbReference>
<evidence type="ECO:0000256" key="5">
    <source>
        <dbReference type="ARBA" id="ARBA00023244"/>
    </source>
</evidence>
<protein>
    <recommendedName>
        <fullName evidence="2">precorrin-2 dehydrogenase</fullName>
        <ecNumber evidence="2">1.3.1.76</ecNumber>
    </recommendedName>
</protein>
<reference evidence="8" key="1">
    <citation type="submission" date="2021-04" db="EMBL/GenBank/DDBJ databases">
        <title>Genomic analysis of electroactive and textile dye degrading Bacillus circulans strain: DC10 isolated from constructed wetland-microbial fuel cells treating textile dye wastewaters.</title>
        <authorList>
            <person name="Patel D.U."/>
            <person name="Desai C.R."/>
        </authorList>
    </citation>
    <scope>NUCLEOTIDE SEQUENCE</scope>
    <source>
        <strain evidence="8">DC10</strain>
    </source>
</reference>
<dbReference type="EMBL" id="JAGTPX010000032">
    <property type="protein sequence ID" value="MBR8672104.1"/>
    <property type="molecule type" value="Genomic_DNA"/>
</dbReference>
<dbReference type="SUPFAM" id="SSF75615">
    <property type="entry name" value="Siroheme synthase middle domains-like"/>
    <property type="match status" value="1"/>
</dbReference>
<proteinExistence type="predicted"/>
<gene>
    <name evidence="8" type="ORF">KD144_21435</name>
</gene>
<sequence>MVTNMLSLLVDIKDKYCVVVGGGKIAYRKVRMLLAEGASVTVISPEVCSEIEELSRNGEIKLVRRKGMEEDFAEAFLTVAATNDSQENRRIAQQLKSISLVNDASSYEEGNCQLPASFKKGRLHLTVSTNGASPKLAKKIKEEWQHTYDDNYIAYIDFLFEVRTLIKKKSLSPEVSDAILGEILDDAYKESATLRHIYYEKLLNL</sequence>
<evidence type="ECO:0000313" key="8">
    <source>
        <dbReference type="EMBL" id="MBR8672104.1"/>
    </source>
</evidence>
<dbReference type="NCBIfam" id="TIGR01470">
    <property type="entry name" value="cysG_Nterm"/>
    <property type="match status" value="1"/>
</dbReference>
<comment type="catalytic activity">
    <reaction evidence="6">
        <text>precorrin-2 + NAD(+) = sirohydrochlorin + NADH + 2 H(+)</text>
        <dbReference type="Rhea" id="RHEA:15613"/>
        <dbReference type="ChEBI" id="CHEBI:15378"/>
        <dbReference type="ChEBI" id="CHEBI:57540"/>
        <dbReference type="ChEBI" id="CHEBI:57945"/>
        <dbReference type="ChEBI" id="CHEBI:58351"/>
        <dbReference type="ChEBI" id="CHEBI:58827"/>
        <dbReference type="EC" id="1.3.1.76"/>
    </reaction>
</comment>
<dbReference type="Gene3D" id="3.40.50.720">
    <property type="entry name" value="NAD(P)-binding Rossmann-like Domain"/>
    <property type="match status" value="1"/>
</dbReference>
<evidence type="ECO:0000256" key="4">
    <source>
        <dbReference type="ARBA" id="ARBA00023027"/>
    </source>
</evidence>
<dbReference type="RefSeq" id="WP_212121337.1">
    <property type="nucleotide sequence ID" value="NZ_JAGTPX020000024.1"/>
</dbReference>
<dbReference type="SUPFAM" id="SSF51735">
    <property type="entry name" value="NAD(P)-binding Rossmann-fold domains"/>
    <property type="match status" value="1"/>
</dbReference>
<dbReference type="GO" id="GO:0019354">
    <property type="term" value="P:siroheme biosynthetic process"/>
    <property type="evidence" value="ECO:0007669"/>
    <property type="project" value="InterPro"/>
</dbReference>
<dbReference type="EC" id="1.3.1.76" evidence="2"/>